<organism evidence="2">
    <name type="scientific">Lepeophtheirus salmonis</name>
    <name type="common">Salmon louse</name>
    <name type="synonym">Caligus salmonis</name>
    <dbReference type="NCBI Taxonomy" id="72036"/>
    <lineage>
        <taxon>Eukaryota</taxon>
        <taxon>Metazoa</taxon>
        <taxon>Ecdysozoa</taxon>
        <taxon>Arthropoda</taxon>
        <taxon>Crustacea</taxon>
        <taxon>Multicrustacea</taxon>
        <taxon>Hexanauplia</taxon>
        <taxon>Copepoda</taxon>
        <taxon>Siphonostomatoida</taxon>
        <taxon>Caligidae</taxon>
        <taxon>Lepeophtheirus</taxon>
    </lineage>
</organism>
<feature type="compositionally biased region" description="Low complexity" evidence="1">
    <location>
        <begin position="165"/>
        <end position="175"/>
    </location>
</feature>
<evidence type="ECO:0000256" key="1">
    <source>
        <dbReference type="SAM" id="MobiDB-lite"/>
    </source>
</evidence>
<name>A0A0K2UGZ0_LEPSM</name>
<evidence type="ECO:0000313" key="2">
    <source>
        <dbReference type="EMBL" id="CDW37242.1"/>
    </source>
</evidence>
<dbReference type="AlphaFoldDB" id="A0A0K2UGZ0"/>
<reference evidence="2" key="1">
    <citation type="submission" date="2014-05" db="EMBL/GenBank/DDBJ databases">
        <authorList>
            <person name="Chronopoulou M."/>
        </authorList>
    </citation>
    <scope>NUCLEOTIDE SEQUENCE</scope>
    <source>
        <tissue evidence="2">Whole organism</tissue>
    </source>
</reference>
<sequence>MARCSTVRFVFLARSAQMSSSRKQCSMATFRRSLVYERKEARDGRGKSDMERSKYWTRKGLLGGVRARGRMEALHRRKARRPRAAMRLRTWAERVLEPKSSRFHRDSSCVRRFHCRHTRAHLPRVPLSNHWKTPRTTSSHSSVLISLPSSSLRSATSFRRPNTNSSSSCSSLMEN</sequence>
<proteinExistence type="predicted"/>
<accession>A0A0K2UGZ0</accession>
<dbReference type="EMBL" id="HACA01019881">
    <property type="protein sequence ID" value="CDW37242.1"/>
    <property type="molecule type" value="Transcribed_RNA"/>
</dbReference>
<protein>
    <submittedName>
        <fullName evidence="2">Uncharacterized protein</fullName>
    </submittedName>
</protein>
<feature type="region of interest" description="Disordered" evidence="1">
    <location>
        <begin position="153"/>
        <end position="175"/>
    </location>
</feature>
<feature type="compositionally biased region" description="Low complexity" evidence="1">
    <location>
        <begin position="136"/>
        <end position="145"/>
    </location>
</feature>
<feature type="region of interest" description="Disordered" evidence="1">
    <location>
        <begin position="126"/>
        <end position="145"/>
    </location>
</feature>